<dbReference type="RefSeq" id="WP_099861686.1">
    <property type="nucleotide sequence ID" value="NZ_PEOG01000025.1"/>
</dbReference>
<sequence>MAAPLLHLIAGARPNFMKLAPLVRALRADGRLDWKLIHTGQHHDAAMSGVFFDELGLPPPDVSLDCHGGGHARLTAAILQAYEPHLLADRPAACVVVGDVDSTLACALTARKLGVPVAHVEAGLRSGDMSMPEEINRRATDAIADWLFTTEPSAAAHLRREGHPEPRIVEVGHVMVDNLLFQLDRLEAGDAEAQAAQATALAALDAAGAGRALAGRFGVVTLHRPSNVDEPAQLAALMAALGALAERLPLIFPVHPRTRDRLAALGLAPAPGLHLLPPLPYRPFLALWRRAALVLTDSGGLQEETTALGIPCLTVRDNTERPVTVELGTNRIAGTDAARVLALARQRLDELDAAGAAPVPVRRPPLWDGRSAARIVERLAADLLR</sequence>
<comment type="caution">
    <text evidence="3">The sequence shown here is derived from an EMBL/GenBank/DDBJ whole genome shotgun (WGS) entry which is preliminary data.</text>
</comment>
<gene>
    <name evidence="3" type="ORF">CS062_10940</name>
</gene>
<dbReference type="AlphaFoldDB" id="A0A2G9CC66"/>
<dbReference type="SUPFAM" id="SSF53756">
    <property type="entry name" value="UDP-Glycosyltransferase/glycogen phosphorylase"/>
    <property type="match status" value="1"/>
</dbReference>
<organism evidence="3 4">
    <name type="scientific">Roseateles chitinivorans</name>
    <dbReference type="NCBI Taxonomy" id="2917965"/>
    <lineage>
        <taxon>Bacteria</taxon>
        <taxon>Pseudomonadati</taxon>
        <taxon>Pseudomonadota</taxon>
        <taxon>Betaproteobacteria</taxon>
        <taxon>Burkholderiales</taxon>
        <taxon>Sphaerotilaceae</taxon>
        <taxon>Roseateles</taxon>
    </lineage>
</organism>
<evidence type="ECO:0000313" key="4">
    <source>
        <dbReference type="Proteomes" id="UP000231501"/>
    </source>
</evidence>
<feature type="domain" description="UDP-N-acetylglucosamine 2-epimerase" evidence="2">
    <location>
        <begin position="24"/>
        <end position="379"/>
    </location>
</feature>
<name>A0A2G9CC66_9BURK</name>
<dbReference type="InterPro" id="IPR029767">
    <property type="entry name" value="WecB-like"/>
</dbReference>
<dbReference type="NCBIfam" id="TIGR00236">
    <property type="entry name" value="wecB"/>
    <property type="match status" value="1"/>
</dbReference>
<dbReference type="Gene3D" id="3.40.50.2000">
    <property type="entry name" value="Glycogen Phosphorylase B"/>
    <property type="match status" value="2"/>
</dbReference>
<dbReference type="Pfam" id="PF02350">
    <property type="entry name" value="Epimerase_2"/>
    <property type="match status" value="1"/>
</dbReference>
<dbReference type="CDD" id="cd03786">
    <property type="entry name" value="GTB_UDP-GlcNAc_2-Epimerase"/>
    <property type="match status" value="1"/>
</dbReference>
<dbReference type="EMBL" id="PEOG01000025">
    <property type="protein sequence ID" value="PIM53109.1"/>
    <property type="molecule type" value="Genomic_DNA"/>
</dbReference>
<dbReference type="Proteomes" id="UP000231501">
    <property type="component" value="Unassembled WGS sequence"/>
</dbReference>
<evidence type="ECO:0000313" key="3">
    <source>
        <dbReference type="EMBL" id="PIM53109.1"/>
    </source>
</evidence>
<dbReference type="GO" id="GO:0016853">
    <property type="term" value="F:isomerase activity"/>
    <property type="evidence" value="ECO:0007669"/>
    <property type="project" value="UniProtKB-KW"/>
</dbReference>
<dbReference type="OrthoDB" id="9803238at2"/>
<comment type="similarity">
    <text evidence="1">Belongs to the UDP-N-acetylglucosamine 2-epimerase family.</text>
</comment>
<evidence type="ECO:0000256" key="1">
    <source>
        <dbReference type="RuleBase" id="RU003513"/>
    </source>
</evidence>
<dbReference type="PANTHER" id="PTHR43174">
    <property type="entry name" value="UDP-N-ACETYLGLUCOSAMINE 2-EPIMERASE"/>
    <property type="match status" value="1"/>
</dbReference>
<reference evidence="3 4" key="1">
    <citation type="submission" date="2017-11" db="EMBL/GenBank/DDBJ databases">
        <title>Draft genome sequence of Mitsuaria sp. HWN-4.</title>
        <authorList>
            <person name="Gundlapally S.R."/>
        </authorList>
    </citation>
    <scope>NUCLEOTIDE SEQUENCE [LARGE SCALE GENOMIC DNA]</scope>
    <source>
        <strain evidence="3 4">HWN-4</strain>
    </source>
</reference>
<keyword evidence="4" id="KW-1185">Reference proteome</keyword>
<dbReference type="InterPro" id="IPR003331">
    <property type="entry name" value="UDP_GlcNAc_Epimerase_2_dom"/>
</dbReference>
<evidence type="ECO:0000259" key="2">
    <source>
        <dbReference type="Pfam" id="PF02350"/>
    </source>
</evidence>
<protein>
    <submittedName>
        <fullName evidence="3">UDP-N-acetylglucosamine 2-epimerase (Non-hydrolyzing)</fullName>
    </submittedName>
</protein>
<keyword evidence="1" id="KW-0413">Isomerase</keyword>
<accession>A0A2G9CC66</accession>
<dbReference type="PANTHER" id="PTHR43174:SF1">
    <property type="entry name" value="UDP-N-ACETYLGLUCOSAMINE 2-EPIMERASE"/>
    <property type="match status" value="1"/>
</dbReference>
<proteinExistence type="inferred from homology"/>